<dbReference type="GO" id="GO:0005524">
    <property type="term" value="F:ATP binding"/>
    <property type="evidence" value="ECO:0007669"/>
    <property type="project" value="UniProtKB-KW"/>
</dbReference>
<evidence type="ECO:0000313" key="5">
    <source>
        <dbReference type="EMBL" id="GLR17631.1"/>
    </source>
</evidence>
<reference evidence="5" key="2">
    <citation type="submission" date="2023-01" db="EMBL/GenBank/DDBJ databases">
        <title>Draft genome sequence of Portibacter lacus strain NBRC 108769.</title>
        <authorList>
            <person name="Sun Q."/>
            <person name="Mori K."/>
        </authorList>
    </citation>
    <scope>NUCLEOTIDE SEQUENCE</scope>
    <source>
        <strain evidence="5">NBRC 108769</strain>
    </source>
</reference>
<keyword evidence="1" id="KW-0813">Transport</keyword>
<feature type="domain" description="ABC transporter" evidence="4">
    <location>
        <begin position="6"/>
        <end position="250"/>
    </location>
</feature>
<reference evidence="5" key="1">
    <citation type="journal article" date="2014" name="Int. J. Syst. Evol. Microbiol.">
        <title>Complete genome sequence of Corynebacterium casei LMG S-19264T (=DSM 44701T), isolated from a smear-ripened cheese.</title>
        <authorList>
            <consortium name="US DOE Joint Genome Institute (JGI-PGF)"/>
            <person name="Walter F."/>
            <person name="Albersmeier A."/>
            <person name="Kalinowski J."/>
            <person name="Ruckert C."/>
        </authorList>
    </citation>
    <scope>NUCLEOTIDE SEQUENCE</scope>
    <source>
        <strain evidence="5">NBRC 108769</strain>
    </source>
</reference>
<feature type="domain" description="ABC transporter" evidence="4">
    <location>
        <begin position="261"/>
        <end position="485"/>
    </location>
</feature>
<dbReference type="AlphaFoldDB" id="A0AA37SRR9"/>
<evidence type="ECO:0000313" key="6">
    <source>
        <dbReference type="Proteomes" id="UP001156666"/>
    </source>
</evidence>
<dbReference type="SMART" id="SM00382">
    <property type="entry name" value="AAA"/>
    <property type="match status" value="2"/>
</dbReference>
<proteinExistence type="predicted"/>
<dbReference type="InterPro" id="IPR050153">
    <property type="entry name" value="Metal_Ion_Import_ABC"/>
</dbReference>
<keyword evidence="2" id="KW-0547">Nucleotide-binding</keyword>
<evidence type="ECO:0000256" key="1">
    <source>
        <dbReference type="ARBA" id="ARBA00022448"/>
    </source>
</evidence>
<evidence type="ECO:0000256" key="2">
    <source>
        <dbReference type="ARBA" id="ARBA00022741"/>
    </source>
</evidence>
<dbReference type="InterPro" id="IPR003439">
    <property type="entry name" value="ABC_transporter-like_ATP-bd"/>
</dbReference>
<dbReference type="EMBL" id="BSOH01000014">
    <property type="protein sequence ID" value="GLR17631.1"/>
    <property type="molecule type" value="Genomic_DNA"/>
</dbReference>
<dbReference type="PANTHER" id="PTHR42734">
    <property type="entry name" value="METAL TRANSPORT SYSTEM ATP-BINDING PROTEIN TM_0124-RELATED"/>
    <property type="match status" value="1"/>
</dbReference>
<accession>A0AA37SRR9</accession>
<name>A0AA37SRR9_9BACT</name>
<organism evidence="5 6">
    <name type="scientific">Portibacter lacus</name>
    <dbReference type="NCBI Taxonomy" id="1099794"/>
    <lineage>
        <taxon>Bacteria</taxon>
        <taxon>Pseudomonadati</taxon>
        <taxon>Bacteroidota</taxon>
        <taxon>Saprospiria</taxon>
        <taxon>Saprospirales</taxon>
        <taxon>Haliscomenobacteraceae</taxon>
        <taxon>Portibacter</taxon>
    </lineage>
</organism>
<dbReference type="InterPro" id="IPR003593">
    <property type="entry name" value="AAA+_ATPase"/>
</dbReference>
<protein>
    <submittedName>
        <fullName evidence="5">Molybdenum ABC transporter ATP-binding protein</fullName>
    </submittedName>
</protein>
<gene>
    <name evidence="5" type="ORF">GCM10007940_22460</name>
</gene>
<sequence length="485" mass="54654">MEYQGINFKDVSISINDHAVLHGINIDLEKGKSYAIMGPAGSGKTSLLKAIAGKLFPKNGKINKVGSIEFVPSDYKFHRFVGAVYQYYQQRYHAHDSELGPTLYEVLQNQVKPMGTIDDRSVELDDPLYDEAHLLNIATSFKIDHLLDRKITSLSTGETRRSLLARSILKQPDFLLLDNPYVGLDKESRMLLNEILSNQVDVSIVLVCGKNDLPAFIDDVIYLKSGAISEEGSLENEEVKIDPALVEKLAFNSQWDFETIVSFNSAKVTYNGEYALKDFSWTVRKGERWALMGPNGSGKSTVISLITADNPQAYRNDIVLFDQKRGTGESIWDIKKKMGFVSAELQLYCEKDIPVWKLVASGLFDTAGLYQELKDSELQTVFNYIRLIGIQDIAERPFNHLSNGEQRLVFLARALVKNPPLLILDEPCQGLDYNQMVHFRELLNQIVVAFDKTLIYVTHYEEEIPACVDKRIDLSEGSVLKIANV</sequence>
<evidence type="ECO:0000259" key="4">
    <source>
        <dbReference type="PROSITE" id="PS50893"/>
    </source>
</evidence>
<keyword evidence="6" id="KW-1185">Reference proteome</keyword>
<comment type="caution">
    <text evidence="5">The sequence shown here is derived from an EMBL/GenBank/DDBJ whole genome shotgun (WGS) entry which is preliminary data.</text>
</comment>
<dbReference type="Gene3D" id="3.40.50.300">
    <property type="entry name" value="P-loop containing nucleotide triphosphate hydrolases"/>
    <property type="match status" value="2"/>
</dbReference>
<dbReference type="PROSITE" id="PS50893">
    <property type="entry name" value="ABC_TRANSPORTER_2"/>
    <property type="match status" value="2"/>
</dbReference>
<keyword evidence="3 5" id="KW-0067">ATP-binding</keyword>
<dbReference type="SUPFAM" id="SSF52540">
    <property type="entry name" value="P-loop containing nucleoside triphosphate hydrolases"/>
    <property type="match status" value="2"/>
</dbReference>
<dbReference type="Proteomes" id="UP001156666">
    <property type="component" value="Unassembled WGS sequence"/>
</dbReference>
<dbReference type="RefSeq" id="WP_235291300.1">
    <property type="nucleotide sequence ID" value="NZ_BSOH01000014.1"/>
</dbReference>
<dbReference type="Pfam" id="PF00005">
    <property type="entry name" value="ABC_tran"/>
    <property type="match status" value="2"/>
</dbReference>
<dbReference type="InterPro" id="IPR027417">
    <property type="entry name" value="P-loop_NTPase"/>
</dbReference>
<evidence type="ECO:0000256" key="3">
    <source>
        <dbReference type="ARBA" id="ARBA00022840"/>
    </source>
</evidence>
<dbReference type="GO" id="GO:0016887">
    <property type="term" value="F:ATP hydrolysis activity"/>
    <property type="evidence" value="ECO:0007669"/>
    <property type="project" value="InterPro"/>
</dbReference>